<evidence type="ECO:0000256" key="2">
    <source>
        <dbReference type="RuleBase" id="RU361156"/>
    </source>
</evidence>
<dbReference type="PANTHER" id="PTHR11802:SF454">
    <property type="entry name" value="SERINE CARBOXYPEPTIDASE-LIKE 50"/>
    <property type="match status" value="1"/>
</dbReference>
<dbReference type="GO" id="GO:0004185">
    <property type="term" value="F:serine-type carboxypeptidase activity"/>
    <property type="evidence" value="ECO:0007669"/>
    <property type="project" value="UniProtKB-UniRule"/>
</dbReference>
<organism evidence="3 4">
    <name type="scientific">Spirodela intermedia</name>
    <name type="common">Intermediate duckweed</name>
    <dbReference type="NCBI Taxonomy" id="51605"/>
    <lineage>
        <taxon>Eukaryota</taxon>
        <taxon>Viridiplantae</taxon>
        <taxon>Streptophyta</taxon>
        <taxon>Embryophyta</taxon>
        <taxon>Tracheophyta</taxon>
        <taxon>Spermatophyta</taxon>
        <taxon>Magnoliopsida</taxon>
        <taxon>Liliopsida</taxon>
        <taxon>Araceae</taxon>
        <taxon>Lemnoideae</taxon>
        <taxon>Spirodela</taxon>
    </lineage>
</organism>
<dbReference type="EC" id="3.4.16.-" evidence="2"/>
<dbReference type="PROSITE" id="PS00131">
    <property type="entry name" value="CARBOXYPEPT_SER_SER"/>
    <property type="match status" value="1"/>
</dbReference>
<dbReference type="AlphaFoldDB" id="A0A7I8LGL6"/>
<feature type="signal peptide" evidence="2">
    <location>
        <begin position="1"/>
        <end position="29"/>
    </location>
</feature>
<accession>A0A7I8LGL6</accession>
<dbReference type="Pfam" id="PF00450">
    <property type="entry name" value="Peptidase_S10"/>
    <property type="match status" value="1"/>
</dbReference>
<dbReference type="InterPro" id="IPR018202">
    <property type="entry name" value="Ser_caboxypep_ser_AS"/>
</dbReference>
<proteinExistence type="inferred from homology"/>
<gene>
    <name evidence="3" type="ORF">SI8410_15019126</name>
</gene>
<evidence type="ECO:0000313" key="3">
    <source>
        <dbReference type="EMBL" id="CAA7408448.1"/>
    </source>
</evidence>
<dbReference type="InterPro" id="IPR029058">
    <property type="entry name" value="AB_hydrolase_fold"/>
</dbReference>
<evidence type="ECO:0000313" key="4">
    <source>
        <dbReference type="Proteomes" id="UP000663760"/>
    </source>
</evidence>
<sequence>MEAASRFATLLLLSTYLASLFLVFPSSSAAPPPSSTPLFPSDALPTLSGYLPVGAASRSAMYFAYYEARQPEVPLPRTPLLVWLQGGPGCSSMVGNFLELGPWLVANSTTGPFLVPNPYSWNRLFGLLFLDNPIGTGFSIAAAPVEIPRNQTTVSEHLWIALQGFFSSNPSFRSRPLYLTGESYAGKYVPSAGYYISQRNARTAADRRINLAGVAIGNGLTHPVAQVATHADSAFFSGLINEPQKTHLEKLQSEAVSLTVAEKWAAAHDARKEVLKYLQDSTGLATLYDLTKKKPYPTDLVGIFLAQEHVKAALGVAEGATWEECSGVVAEAFHEDVMKSAKAAVEGLLQQGKVKVLLYQGLFDLRDGVLSTEAWLKKTQWAELRSFLAAERRVWRVAGGDLAGYVQKYGTLSHVVVAGAGHLVPADQGMTSQQMIEGWVMGNSQFSAQRKGRHLGDVWAQQHVDQDASF</sequence>
<keyword evidence="2" id="KW-0732">Signal</keyword>
<keyword evidence="2" id="KW-0645">Protease</keyword>
<name>A0A7I8LGL6_SPIIN</name>
<evidence type="ECO:0000256" key="1">
    <source>
        <dbReference type="ARBA" id="ARBA00009431"/>
    </source>
</evidence>
<protein>
    <recommendedName>
        <fullName evidence="2">Carboxypeptidase</fullName>
        <ecNumber evidence="2">3.4.16.-</ecNumber>
    </recommendedName>
</protein>
<dbReference type="PANTHER" id="PTHR11802">
    <property type="entry name" value="SERINE PROTEASE FAMILY S10 SERINE CARBOXYPEPTIDASE"/>
    <property type="match status" value="1"/>
</dbReference>
<dbReference type="Proteomes" id="UP000663760">
    <property type="component" value="Chromosome 15"/>
</dbReference>
<dbReference type="GO" id="GO:0006508">
    <property type="term" value="P:proteolysis"/>
    <property type="evidence" value="ECO:0007669"/>
    <property type="project" value="UniProtKB-KW"/>
</dbReference>
<dbReference type="PRINTS" id="PR00724">
    <property type="entry name" value="CRBOXYPTASEC"/>
</dbReference>
<keyword evidence="2" id="KW-0378">Hydrolase</keyword>
<comment type="similarity">
    <text evidence="1 2">Belongs to the peptidase S10 family.</text>
</comment>
<dbReference type="InterPro" id="IPR001563">
    <property type="entry name" value="Peptidase_S10"/>
</dbReference>
<dbReference type="SUPFAM" id="SSF53474">
    <property type="entry name" value="alpha/beta-Hydrolases"/>
    <property type="match status" value="1"/>
</dbReference>
<keyword evidence="4" id="KW-1185">Reference proteome</keyword>
<dbReference type="OrthoDB" id="443318at2759"/>
<keyword evidence="2" id="KW-0121">Carboxypeptidase</keyword>
<feature type="chain" id="PRO_5029934422" description="Carboxypeptidase" evidence="2">
    <location>
        <begin position="30"/>
        <end position="470"/>
    </location>
</feature>
<dbReference type="Gene3D" id="3.40.50.1820">
    <property type="entry name" value="alpha/beta hydrolase"/>
    <property type="match status" value="1"/>
</dbReference>
<reference evidence="3" key="1">
    <citation type="submission" date="2020-02" db="EMBL/GenBank/DDBJ databases">
        <authorList>
            <person name="Scholz U."/>
            <person name="Mascher M."/>
            <person name="Fiebig A."/>
        </authorList>
    </citation>
    <scope>NUCLEOTIDE SEQUENCE</scope>
</reference>
<dbReference type="EMBL" id="LR746278">
    <property type="protein sequence ID" value="CAA7408448.1"/>
    <property type="molecule type" value="Genomic_DNA"/>
</dbReference>